<feature type="repeat" description="TPR" evidence="1">
    <location>
        <begin position="430"/>
        <end position="463"/>
    </location>
</feature>
<dbReference type="eggNOG" id="COG0457">
    <property type="taxonomic scope" value="Bacteria"/>
</dbReference>
<dbReference type="SUPFAM" id="SSF48452">
    <property type="entry name" value="TPR-like"/>
    <property type="match status" value="1"/>
</dbReference>
<dbReference type="PROSITE" id="PS50005">
    <property type="entry name" value="TPR"/>
    <property type="match status" value="2"/>
</dbReference>
<dbReference type="HOGENOM" id="CLU_019981_0_0_5"/>
<gene>
    <name evidence="3" type="ORF">JCM7686_2797</name>
</gene>
<dbReference type="GO" id="GO:0006171">
    <property type="term" value="P:cAMP biosynthetic process"/>
    <property type="evidence" value="ECO:0007669"/>
    <property type="project" value="TreeGrafter"/>
</dbReference>
<dbReference type="SMART" id="SM00044">
    <property type="entry name" value="CYCc"/>
    <property type="match status" value="1"/>
</dbReference>
<dbReference type="EC" id="4.6.1.1" evidence="3"/>
<dbReference type="AlphaFoldDB" id="S5YED3"/>
<dbReference type="Pfam" id="PF00515">
    <property type="entry name" value="TPR_1"/>
    <property type="match status" value="1"/>
</dbReference>
<dbReference type="PROSITE" id="PS50125">
    <property type="entry name" value="GUANYLATE_CYCLASE_2"/>
    <property type="match status" value="1"/>
</dbReference>
<dbReference type="SUPFAM" id="SSF55073">
    <property type="entry name" value="Nucleotide cyclase"/>
    <property type="match status" value="1"/>
</dbReference>
<evidence type="ECO:0000313" key="4">
    <source>
        <dbReference type="Proteomes" id="UP000015480"/>
    </source>
</evidence>
<dbReference type="Proteomes" id="UP000015480">
    <property type="component" value="Chromosome"/>
</dbReference>
<evidence type="ECO:0000313" key="3">
    <source>
        <dbReference type="EMBL" id="AGT09853.1"/>
    </source>
</evidence>
<name>S5YED3_PARAH</name>
<dbReference type="Pfam" id="PF12895">
    <property type="entry name" value="ANAPC3"/>
    <property type="match status" value="1"/>
</dbReference>
<accession>S5YED3</accession>
<dbReference type="OrthoDB" id="54411at2"/>
<dbReference type="InterPro" id="IPR019734">
    <property type="entry name" value="TPR_rpt"/>
</dbReference>
<keyword evidence="4" id="KW-1185">Reference proteome</keyword>
<dbReference type="PANTHER" id="PTHR43081:SF19">
    <property type="entry name" value="PH-SENSITIVE ADENYLATE CYCLASE RV1264"/>
    <property type="match status" value="1"/>
</dbReference>
<dbReference type="InterPro" id="IPR011990">
    <property type="entry name" value="TPR-like_helical_dom_sf"/>
</dbReference>
<proteinExistence type="predicted"/>
<organism evidence="3 4">
    <name type="scientific">Paracoccus aminophilus JCM 7686</name>
    <dbReference type="NCBI Taxonomy" id="1367847"/>
    <lineage>
        <taxon>Bacteria</taxon>
        <taxon>Pseudomonadati</taxon>
        <taxon>Pseudomonadota</taxon>
        <taxon>Alphaproteobacteria</taxon>
        <taxon>Rhodobacterales</taxon>
        <taxon>Paracoccaceae</taxon>
        <taxon>Paracoccus</taxon>
    </lineage>
</organism>
<reference evidence="3 4" key="1">
    <citation type="journal article" date="2014" name="BMC Genomics">
        <title>Architecture and functions of a multipartite genome of the methylotrophic bacterium Paracoccus aminophilus JCM 7686, containing primary and secondary chromids.</title>
        <authorList>
            <person name="Dziewit L."/>
            <person name="Czarnecki J."/>
            <person name="Wibberg D."/>
            <person name="Radlinska M."/>
            <person name="Mrozek P."/>
            <person name="Szymczak M."/>
            <person name="Schluter A."/>
            <person name="Puhler A."/>
            <person name="Bartosik D."/>
        </authorList>
    </citation>
    <scope>NUCLEOTIDE SEQUENCE [LARGE SCALE GENOMIC DNA]</scope>
    <source>
        <strain evidence="3">JCM 7686</strain>
    </source>
</reference>
<dbReference type="GO" id="GO:0004016">
    <property type="term" value="F:adenylate cyclase activity"/>
    <property type="evidence" value="ECO:0007669"/>
    <property type="project" value="UniProtKB-EC"/>
</dbReference>
<dbReference type="STRING" id="1367847.JCM7686_2797"/>
<dbReference type="KEGG" id="pami:JCM7686_2797"/>
<feature type="domain" description="Guanylate cyclase" evidence="2">
    <location>
        <begin position="14"/>
        <end position="128"/>
    </location>
</feature>
<dbReference type="PATRIC" id="fig|1367847.3.peg.2803"/>
<protein>
    <submittedName>
        <fullName evidence="3">Adenylyl cyclase class-3/4/guanylyl cyclase</fullName>
        <ecNumber evidence="3">4.6.1.1</ecNumber>
    </submittedName>
</protein>
<keyword evidence="1" id="KW-0802">TPR repeat</keyword>
<dbReference type="GO" id="GO:0035556">
    <property type="term" value="P:intracellular signal transduction"/>
    <property type="evidence" value="ECO:0007669"/>
    <property type="project" value="InterPro"/>
</dbReference>
<dbReference type="eggNOG" id="COG5616">
    <property type="taxonomic scope" value="Bacteria"/>
</dbReference>
<dbReference type="Gene3D" id="3.40.50.10070">
    <property type="entry name" value="TolB, N-terminal domain"/>
    <property type="match status" value="1"/>
</dbReference>
<dbReference type="InterPro" id="IPR001054">
    <property type="entry name" value="A/G_cyclase"/>
</dbReference>
<dbReference type="Pfam" id="PF00211">
    <property type="entry name" value="Guanylate_cyc"/>
    <property type="match status" value="1"/>
</dbReference>
<dbReference type="SMART" id="SM00028">
    <property type="entry name" value="TPR"/>
    <property type="match status" value="3"/>
</dbReference>
<dbReference type="PROSITE" id="PS50293">
    <property type="entry name" value="TPR_REGION"/>
    <property type="match status" value="1"/>
</dbReference>
<feature type="repeat" description="TPR" evidence="1">
    <location>
        <begin position="464"/>
        <end position="497"/>
    </location>
</feature>
<evidence type="ECO:0000256" key="1">
    <source>
        <dbReference type="PROSITE-ProRule" id="PRU00339"/>
    </source>
</evidence>
<evidence type="ECO:0000259" key="2">
    <source>
        <dbReference type="PROSITE" id="PS50125"/>
    </source>
</evidence>
<dbReference type="eggNOG" id="COG2114">
    <property type="taxonomic scope" value="Bacteria"/>
</dbReference>
<dbReference type="InterPro" id="IPR050697">
    <property type="entry name" value="Adenylyl/Guanylyl_Cyclase_3/4"/>
</dbReference>
<dbReference type="RefSeq" id="WP_020951491.1">
    <property type="nucleotide sequence ID" value="NC_022041.1"/>
</dbReference>
<keyword evidence="3" id="KW-0456">Lyase</keyword>
<dbReference type="PANTHER" id="PTHR43081">
    <property type="entry name" value="ADENYLATE CYCLASE, TERMINAL-DIFFERENTIATION SPECIFIC-RELATED"/>
    <property type="match status" value="1"/>
</dbReference>
<dbReference type="InterPro" id="IPR029787">
    <property type="entry name" value="Nucleotide_cyclase"/>
</dbReference>
<dbReference type="Gene3D" id="3.30.70.1230">
    <property type="entry name" value="Nucleotide cyclase"/>
    <property type="match status" value="1"/>
</dbReference>
<dbReference type="CDD" id="cd07302">
    <property type="entry name" value="CHD"/>
    <property type="match status" value="1"/>
</dbReference>
<dbReference type="EMBL" id="CP006650">
    <property type="protein sequence ID" value="AGT09853.1"/>
    <property type="molecule type" value="Genomic_DNA"/>
</dbReference>
<dbReference type="Gene3D" id="1.25.40.10">
    <property type="entry name" value="Tetratricopeptide repeat domain"/>
    <property type="match status" value="1"/>
</dbReference>
<sequence length="592" mass="65480">MSATPNLTGPQLLTVLYADIHGYTGLIERNETATIAWLTRSLAMIRDLVADYGGAVVNTAGDGLVAVFQSVQQAMHFGLEMQREISQDRVWRDDHDPIAYRIGISMGDTFAGQDGVYGHSVNLAARIQGFAEPGGICVTDAVYQVLRNNADLAFEPLGAKQLKNISTPVEAYAVRRAAPEVLMPQAIARPSAPLAPLAANPLLPDASLAILPFDSLSSDPSDLHLARGLVADLITNLSRFRSLMVIAQRSAVYASAQGGSLHAIGRELGVRYLLTGSFRRSGQRLRISVELVEAASQTTIWSERYDGQLGEIFEFQDDVAAMTSTRVALQIDAAEQQRLAVLTHPSLYAYGLVLRGQDMGFRFRPESNLHARRLFEQAREIDPNYGRSYAAMSRTFNVEWRYNWSADPKASLNEALDLAKRAVQCDRMDSRGFSEMGLAHLYLKRHDEALAAYEHALELNPNDADLLAYMGDCLAYVGQGNRAVSLIERAMKLNPYFPDSYLWFLGDAYFHSGQYAEAIGALHRMQDQSEAHRLLAASHALLGNLDEAGHHAQEVMRVHPNFTVEHWRTVPPLQNIEDLDVYIEGLRRAGLN</sequence>